<comment type="caution">
    <text evidence="2">The sequence shown here is derived from an EMBL/GenBank/DDBJ whole genome shotgun (WGS) entry which is preliminary data.</text>
</comment>
<evidence type="ECO:0000313" key="3">
    <source>
        <dbReference type="Proteomes" id="UP001215151"/>
    </source>
</evidence>
<feature type="region of interest" description="Disordered" evidence="1">
    <location>
        <begin position="1290"/>
        <end position="1313"/>
    </location>
</feature>
<feature type="compositionally biased region" description="Low complexity" evidence="1">
    <location>
        <begin position="1394"/>
        <end position="1403"/>
    </location>
</feature>
<feature type="compositionally biased region" description="Low complexity" evidence="1">
    <location>
        <begin position="1058"/>
        <end position="1069"/>
    </location>
</feature>
<dbReference type="Proteomes" id="UP001215151">
    <property type="component" value="Unassembled WGS sequence"/>
</dbReference>
<proteinExistence type="predicted"/>
<organism evidence="2 3">
    <name type="scientific">Trametes cubensis</name>
    <dbReference type="NCBI Taxonomy" id="1111947"/>
    <lineage>
        <taxon>Eukaryota</taxon>
        <taxon>Fungi</taxon>
        <taxon>Dikarya</taxon>
        <taxon>Basidiomycota</taxon>
        <taxon>Agaricomycotina</taxon>
        <taxon>Agaricomycetes</taxon>
        <taxon>Polyporales</taxon>
        <taxon>Polyporaceae</taxon>
        <taxon>Trametes</taxon>
    </lineage>
</organism>
<accession>A0AAD7TSC4</accession>
<keyword evidence="3" id="KW-1185">Reference proteome</keyword>
<feature type="compositionally biased region" description="Basic and acidic residues" evidence="1">
    <location>
        <begin position="1404"/>
        <end position="1415"/>
    </location>
</feature>
<feature type="compositionally biased region" description="Basic and acidic residues" evidence="1">
    <location>
        <begin position="1118"/>
        <end position="1138"/>
    </location>
</feature>
<feature type="region of interest" description="Disordered" evidence="1">
    <location>
        <begin position="1045"/>
        <end position="1262"/>
    </location>
</feature>
<protein>
    <recommendedName>
        <fullName evidence="4">Telomere-associated protein Rif1 N-terminal domain-containing protein</fullName>
    </recommendedName>
</protein>
<dbReference type="InterPro" id="IPR016024">
    <property type="entry name" value="ARM-type_fold"/>
</dbReference>
<gene>
    <name evidence="2" type="ORF">ONZ51_g6292</name>
</gene>
<feature type="compositionally biased region" description="Basic and acidic residues" evidence="1">
    <location>
        <begin position="1158"/>
        <end position="1179"/>
    </location>
</feature>
<dbReference type="EMBL" id="JAPEVG010000148">
    <property type="protein sequence ID" value="KAJ8481014.1"/>
    <property type="molecule type" value="Genomic_DNA"/>
</dbReference>
<evidence type="ECO:0000313" key="2">
    <source>
        <dbReference type="EMBL" id="KAJ8481014.1"/>
    </source>
</evidence>
<feature type="compositionally biased region" description="Acidic residues" evidence="1">
    <location>
        <begin position="1213"/>
        <end position="1230"/>
    </location>
</feature>
<dbReference type="SUPFAM" id="SSF48371">
    <property type="entry name" value="ARM repeat"/>
    <property type="match status" value="1"/>
</dbReference>
<reference evidence="2" key="1">
    <citation type="submission" date="2022-11" db="EMBL/GenBank/DDBJ databases">
        <title>Genome Sequence of Cubamyces cubensis.</title>
        <authorList>
            <person name="Buettner E."/>
        </authorList>
    </citation>
    <scope>NUCLEOTIDE SEQUENCE</scope>
    <source>
        <strain evidence="2">MPL-01</strain>
    </source>
</reference>
<feature type="compositionally biased region" description="Polar residues" evidence="1">
    <location>
        <begin position="1139"/>
        <end position="1148"/>
    </location>
</feature>
<evidence type="ECO:0000256" key="1">
    <source>
        <dbReference type="SAM" id="MobiDB-lite"/>
    </source>
</evidence>
<evidence type="ECO:0008006" key="4">
    <source>
        <dbReference type="Google" id="ProtNLM"/>
    </source>
</evidence>
<name>A0AAD7TSC4_9APHY</name>
<feature type="region of interest" description="Disordered" evidence="1">
    <location>
        <begin position="1387"/>
        <end position="1415"/>
    </location>
</feature>
<sequence>MSRGAENSNDNSGLLKVPSYFFSPADTLIASLDQSSFDGLTVHDLLDAYSTFSLRIKAVAAVLSQDTISHEDELPALRYIRDNSTLISRSIQRDIRRALFDPLPDTSNVANFDTLANPAFPGLTASDDRVYAAKYTSLLCQHALQLVSNVFHLPLLYRLFPNPILTRLLGDVLTVAQSSDIPMPDSYKIRCAATWIFSTLRLDSAIVQSSQRGIQNWMNDLAVSLSNPVYACDAIHNMLSTYPHIFLRDSAKLLPEILSQLVSPVPSTRTDALIALSGYALAILSTPSSTEGLFVSDIRPVVHNFIHSQLSRPRTGTEHAVSSGLPDYIARTARERSSTATISNGPRWAITTICCLVILSGPGIFTGTRSLKLVLETLGSIGRSTGSAYMDLIACAWKCLVWAFLHIRQDQGEKSDSSARGVAFNIVRQELRVGVGAFLVTGLLTRPAGREECGFQARSSTNLEWAISVLRDMISHSSVAVYREGIAILERLTSGIGASTQCLEGSTTSQERWTPNDIVVKALFSRHILKAESKTFSATLRTANSFNMSIVLPLDEVEIVAHWRSFVGILVSAFKKELTNPDVSNISDGLVHTWQGLLLVQTQLTQQQGHLTASPDFTTEAVSVLTGLLERDPSPEPNRVPTHELRWRVLTLCVRLWTVMRHVYSEDWLCSAAEVLLIAVLRHSFDLSDERIRGAWSELCSTLLSVSAPELVARLVVEDDEHRVVDTKRQLWRMAAREWQSRTLEPCWQKYVDFLATPIRRWRMDEEETSIWNSVMDKAVAQAVSQSQHSLCVYDTLLQGLSDGTRFENLFSTPGIVVHMLDRLRLPSNLKEPSTFLRCINTFLCELYSDTPERISMALQVLKAIRQVVLACPGDALIGFIEALSDGLAKWIGDENAVLINAEYNDAAMPLYRDALKRLRDTTMTTDAFNSLAHFLYSAFIRIPDPCDGPVAFLDFWIHIRPSLGGLRGAYPEEIKTALRACQDVFGGLSSQDFSFDTESHTDSQTNRTPEQISPVKSESITPRIAAGLRTRILELRATPRAIPRELNPSPAVSPEIPLLSTTSPLSSTTKRKRTRRETFTISPDKPSRYESSDFMPSSPTDAIRARRAVAGPTTSRTAHERAARPLDRPLKRQRVETSRQLPTSSTHVMGESLRNSPTRDRSGLLREEEMPFQRRVRDASGVLPTTPRSAASKSKGKRAMSPAAPVPAGEPSSDDDYDAWEAPICEDDVPGLGDHDEIVPDSQPSDAGADDDSLLPSYMKTSGRGHAEYGAAHSDDTMILDDFHFDDLPNTRAHHGRRPGPGSPLRMHTAPASLHLEDSSSHLAVPLPEPEPALRRARTASAQLDELRNVYDALREEGSQLPVGDIAEATELTNKLGALLSEKLSRKLREGSADPGPSSSVSSRKDKGKGKQRE</sequence>
<feature type="region of interest" description="Disordered" evidence="1">
    <location>
        <begin position="996"/>
        <end position="1018"/>
    </location>
</feature>